<dbReference type="CDD" id="cd00085">
    <property type="entry name" value="HNHc"/>
    <property type="match status" value="1"/>
</dbReference>
<evidence type="ECO:0000256" key="1">
    <source>
        <dbReference type="SAM" id="MobiDB-lite"/>
    </source>
</evidence>
<accession>A0A7Y5ZY70</accession>
<comment type="caution">
    <text evidence="3">The sequence shown here is derived from an EMBL/GenBank/DDBJ whole genome shotgun (WGS) entry which is preliminary data.</text>
</comment>
<dbReference type="Proteomes" id="UP000565724">
    <property type="component" value="Unassembled WGS sequence"/>
</dbReference>
<dbReference type="EMBL" id="JABMCI010000044">
    <property type="protein sequence ID" value="NUU16276.1"/>
    <property type="molecule type" value="Genomic_DNA"/>
</dbReference>
<evidence type="ECO:0000313" key="4">
    <source>
        <dbReference type="Proteomes" id="UP000565724"/>
    </source>
</evidence>
<sequence>ALPTRHGQRVALQVTVAATTLAGLDDHPATLGSYGPIPAQVARELAQDATWRRILTDPTTGQARSVGTQTYRPGADLTRTVQARDVTCTFPGCRQPSTRCEIDHRIPYNHTRRPSDQPHDPQTCEANLHSLCTHHHQAKTKGWWRVTHDRHTGISTWTDRHGLTYARHPIPILIAPSALEHAPPPPPPSDWGDPRF</sequence>
<feature type="non-terminal residue" evidence="3">
    <location>
        <position position="1"/>
    </location>
</feature>
<evidence type="ECO:0000313" key="3">
    <source>
        <dbReference type="EMBL" id="NUU16276.1"/>
    </source>
</evidence>
<name>A0A7Y5ZY70_9CELL</name>
<feature type="region of interest" description="Disordered" evidence="1">
    <location>
        <begin position="177"/>
        <end position="196"/>
    </location>
</feature>
<dbReference type="InterPro" id="IPR003870">
    <property type="entry name" value="DUF222"/>
</dbReference>
<dbReference type="Pfam" id="PF02720">
    <property type="entry name" value="DUF222"/>
    <property type="match status" value="1"/>
</dbReference>
<dbReference type="AlphaFoldDB" id="A0A7Y5ZY70"/>
<dbReference type="RefSeq" id="WP_175346176.1">
    <property type="nucleotide sequence ID" value="NZ_JABMCI010000044.1"/>
</dbReference>
<reference evidence="3 4" key="1">
    <citation type="submission" date="2020-05" db="EMBL/GenBank/DDBJ databases">
        <title>Genome Sequencing of Type Strains.</title>
        <authorList>
            <person name="Lemaire J.F."/>
            <person name="Inderbitzin P."/>
            <person name="Gregorio O.A."/>
            <person name="Collins S.B."/>
            <person name="Wespe N."/>
            <person name="Knight-Connoni V."/>
        </authorList>
    </citation>
    <scope>NUCLEOTIDE SEQUENCE [LARGE SCALE GENOMIC DNA]</scope>
    <source>
        <strain evidence="3 4">ATCC 25174</strain>
    </source>
</reference>
<feature type="domain" description="DUF222" evidence="2">
    <location>
        <begin position="5"/>
        <end position="85"/>
    </location>
</feature>
<organism evidence="3 4">
    <name type="scientific">Cellulomonas humilata</name>
    <dbReference type="NCBI Taxonomy" id="144055"/>
    <lineage>
        <taxon>Bacteria</taxon>
        <taxon>Bacillati</taxon>
        <taxon>Actinomycetota</taxon>
        <taxon>Actinomycetes</taxon>
        <taxon>Micrococcales</taxon>
        <taxon>Cellulomonadaceae</taxon>
        <taxon>Cellulomonas</taxon>
    </lineage>
</organism>
<proteinExistence type="predicted"/>
<evidence type="ECO:0000259" key="2">
    <source>
        <dbReference type="Pfam" id="PF02720"/>
    </source>
</evidence>
<protein>
    <submittedName>
        <fullName evidence="3">DUF222 domain-containing protein</fullName>
    </submittedName>
</protein>
<keyword evidence="4" id="KW-1185">Reference proteome</keyword>
<gene>
    <name evidence="3" type="ORF">HP550_03300</name>
</gene>
<dbReference type="InterPro" id="IPR003615">
    <property type="entry name" value="HNH_nuc"/>
</dbReference>